<comment type="subunit">
    <text evidence="2">Forms a complex with MdtI.</text>
</comment>
<feature type="transmembrane region" description="Helical" evidence="10">
    <location>
        <begin position="92"/>
        <end position="113"/>
    </location>
</feature>
<sequence length="120" mass="12598">MLLAWTFLLLAILTEVSGVSTMNLLSQEGGPLGYLVMYACIALSYVFLGFAVKRIAVGVAFAMWEGVGIALITALSLLVFDSVLSTQELVGLGLVVVGIVMINAGEVHAPAAVEEHTACR</sequence>
<evidence type="ECO:0000256" key="8">
    <source>
        <dbReference type="ARBA" id="ARBA00023136"/>
    </source>
</evidence>
<keyword evidence="12" id="KW-1185">Reference proteome</keyword>
<name>A0ABU1GLZ0_9GAMM</name>
<dbReference type="SUPFAM" id="SSF103481">
    <property type="entry name" value="Multidrug resistance efflux transporter EmrE"/>
    <property type="match status" value="1"/>
</dbReference>
<keyword evidence="7 10" id="KW-1133">Transmembrane helix</keyword>
<dbReference type="InterPro" id="IPR000390">
    <property type="entry name" value="Small_drug/metabolite_transptr"/>
</dbReference>
<keyword evidence="6 9" id="KW-0812">Transmembrane</keyword>
<evidence type="ECO:0000256" key="9">
    <source>
        <dbReference type="RuleBase" id="RU003942"/>
    </source>
</evidence>
<evidence type="ECO:0000256" key="6">
    <source>
        <dbReference type="ARBA" id="ARBA00022692"/>
    </source>
</evidence>
<dbReference type="InterPro" id="IPR045324">
    <property type="entry name" value="Small_multidrug_res"/>
</dbReference>
<dbReference type="Pfam" id="PF00893">
    <property type="entry name" value="Multi_Drug_Res"/>
    <property type="match status" value="1"/>
</dbReference>
<keyword evidence="8 10" id="KW-0472">Membrane</keyword>
<dbReference type="PANTHER" id="PTHR30561">
    <property type="entry name" value="SMR FAMILY PROTON-DEPENDENT DRUG EFFLUX TRANSPORTER SUGE"/>
    <property type="match status" value="1"/>
</dbReference>
<evidence type="ECO:0000256" key="5">
    <source>
        <dbReference type="ARBA" id="ARBA00022519"/>
    </source>
</evidence>
<keyword evidence="5" id="KW-0997">Cell inner membrane</keyword>
<protein>
    <recommendedName>
        <fullName evidence="3">Spermidine export protein MdtJ</fullName>
    </recommendedName>
</protein>
<feature type="transmembrane region" description="Helical" evidence="10">
    <location>
        <begin position="59"/>
        <end position="80"/>
    </location>
</feature>
<dbReference type="EMBL" id="JARWAL010000007">
    <property type="protein sequence ID" value="MDR5893054.1"/>
    <property type="molecule type" value="Genomic_DNA"/>
</dbReference>
<comment type="caution">
    <text evidence="11">The sequence shown here is derived from an EMBL/GenBank/DDBJ whole genome shotgun (WGS) entry which is preliminary data.</text>
</comment>
<keyword evidence="4" id="KW-1003">Cell membrane</keyword>
<organism evidence="11 12">
    <name type="scientific">Halomonas mongoliensis</name>
    <dbReference type="NCBI Taxonomy" id="321265"/>
    <lineage>
        <taxon>Bacteria</taxon>
        <taxon>Pseudomonadati</taxon>
        <taxon>Pseudomonadota</taxon>
        <taxon>Gammaproteobacteria</taxon>
        <taxon>Oceanospirillales</taxon>
        <taxon>Halomonadaceae</taxon>
        <taxon>Halomonas</taxon>
    </lineage>
</organism>
<comment type="subcellular location">
    <subcellularLocation>
        <location evidence="1">Cell inner membrane</location>
        <topology evidence="1">Multi-pass membrane protein</topology>
    </subcellularLocation>
    <subcellularLocation>
        <location evidence="9">Cell membrane</location>
        <topology evidence="9">Multi-pass membrane protein</topology>
    </subcellularLocation>
</comment>
<dbReference type="PANTHER" id="PTHR30561:SF2">
    <property type="entry name" value="SPERMIDINE EXPORT PROTEIN MDTJ"/>
    <property type="match status" value="1"/>
</dbReference>
<evidence type="ECO:0000256" key="1">
    <source>
        <dbReference type="ARBA" id="ARBA00004429"/>
    </source>
</evidence>
<evidence type="ECO:0000256" key="3">
    <source>
        <dbReference type="ARBA" id="ARBA00021112"/>
    </source>
</evidence>
<evidence type="ECO:0000313" key="11">
    <source>
        <dbReference type="EMBL" id="MDR5893054.1"/>
    </source>
</evidence>
<dbReference type="InterPro" id="IPR037185">
    <property type="entry name" value="EmrE-like"/>
</dbReference>
<evidence type="ECO:0000313" key="12">
    <source>
        <dbReference type="Proteomes" id="UP001252270"/>
    </source>
</evidence>
<feature type="transmembrane region" description="Helical" evidence="10">
    <location>
        <begin position="34"/>
        <end position="52"/>
    </location>
</feature>
<gene>
    <name evidence="11" type="ORF">QC820_09505</name>
</gene>
<evidence type="ECO:0000256" key="4">
    <source>
        <dbReference type="ARBA" id="ARBA00022475"/>
    </source>
</evidence>
<evidence type="ECO:0000256" key="2">
    <source>
        <dbReference type="ARBA" id="ARBA00011358"/>
    </source>
</evidence>
<dbReference type="Proteomes" id="UP001252270">
    <property type="component" value="Unassembled WGS sequence"/>
</dbReference>
<dbReference type="Gene3D" id="1.10.3730.20">
    <property type="match status" value="1"/>
</dbReference>
<comment type="similarity">
    <text evidence="9">Belongs to the drug/metabolite transporter (DMT) superfamily. Small multidrug resistance (SMR) (TC 2.A.7.1) family.</text>
</comment>
<dbReference type="RefSeq" id="WP_253446473.1">
    <property type="nucleotide sequence ID" value="NZ_JARWAL010000007.1"/>
</dbReference>
<evidence type="ECO:0000256" key="7">
    <source>
        <dbReference type="ARBA" id="ARBA00022989"/>
    </source>
</evidence>
<reference evidence="11 12" key="1">
    <citation type="submission" date="2023-04" db="EMBL/GenBank/DDBJ databases">
        <title>A long-awaited taxogenomic arrangement of the family Halomonadaceae.</title>
        <authorList>
            <person name="De La Haba R."/>
            <person name="Chuvochina M."/>
            <person name="Wittouck S."/>
            <person name="Arahal D.R."/>
            <person name="Sanchez-Porro C."/>
            <person name="Hugenholtz P."/>
            <person name="Ventosa A."/>
        </authorList>
    </citation>
    <scope>NUCLEOTIDE SEQUENCE [LARGE SCALE GENOMIC DNA]</scope>
    <source>
        <strain evidence="11 12">DSM 17332</strain>
    </source>
</reference>
<proteinExistence type="inferred from homology"/>
<evidence type="ECO:0000256" key="10">
    <source>
        <dbReference type="SAM" id="Phobius"/>
    </source>
</evidence>
<accession>A0ABU1GLZ0</accession>